<evidence type="ECO:0008006" key="3">
    <source>
        <dbReference type="Google" id="ProtNLM"/>
    </source>
</evidence>
<keyword evidence="2" id="KW-1185">Reference proteome</keyword>
<proteinExistence type="predicted"/>
<dbReference type="EMBL" id="MTKS01000246">
    <property type="protein sequence ID" value="RWX50935.1"/>
    <property type="molecule type" value="Genomic_DNA"/>
</dbReference>
<dbReference type="AlphaFoldDB" id="A0A444JCW0"/>
<name>A0A444JCW0_9BACT</name>
<evidence type="ECO:0000313" key="2">
    <source>
        <dbReference type="Proteomes" id="UP000288892"/>
    </source>
</evidence>
<accession>A0A444JCW0</accession>
<protein>
    <recommendedName>
        <fullName evidence="3">Roadblock/LC7 domain-containing protein</fullName>
    </recommendedName>
</protein>
<feature type="non-terminal residue" evidence="1">
    <location>
        <position position="1"/>
    </location>
</feature>
<dbReference type="Proteomes" id="UP000288892">
    <property type="component" value="Unassembled WGS sequence"/>
</dbReference>
<sequence>DIFRSAQETAEASGLHACNELTLKTRDCIIILCASGDESVVPFHLIAVLNKDGNQALTKMQLAKIIPLAAQELN</sequence>
<evidence type="ECO:0000313" key="1">
    <source>
        <dbReference type="EMBL" id="RWX50935.1"/>
    </source>
</evidence>
<organism evidence="1 2">
    <name type="scientific">Candidatus Electrothrix marina</name>
    <dbReference type="NCBI Taxonomy" id="1859130"/>
    <lineage>
        <taxon>Bacteria</taxon>
        <taxon>Pseudomonadati</taxon>
        <taxon>Thermodesulfobacteriota</taxon>
        <taxon>Desulfobulbia</taxon>
        <taxon>Desulfobulbales</taxon>
        <taxon>Desulfobulbaceae</taxon>
        <taxon>Candidatus Electrothrix</taxon>
    </lineage>
</organism>
<gene>
    <name evidence="1" type="ORF">VU01_12464</name>
</gene>
<reference evidence="1 2" key="1">
    <citation type="submission" date="2017-01" db="EMBL/GenBank/DDBJ databases">
        <title>The cable genome- insights into the physiology and evolution of filamentous bacteria capable of sulfide oxidation via long distance electron transfer.</title>
        <authorList>
            <person name="Schreiber L."/>
            <person name="Bjerg J.T."/>
            <person name="Boggild A."/>
            <person name="Van De Vossenberg J."/>
            <person name="Meysman F."/>
            <person name="Nielsen L.P."/>
            <person name="Schramm A."/>
            <person name="Kjeldsen K.U."/>
        </authorList>
    </citation>
    <scope>NUCLEOTIDE SEQUENCE [LARGE SCALE GENOMIC DNA]</scope>
    <source>
        <strain evidence="1">A5</strain>
    </source>
</reference>
<comment type="caution">
    <text evidence="1">The sequence shown here is derived from an EMBL/GenBank/DDBJ whole genome shotgun (WGS) entry which is preliminary data.</text>
</comment>